<dbReference type="GO" id="GO:0005829">
    <property type="term" value="C:cytosol"/>
    <property type="evidence" value="ECO:0007669"/>
    <property type="project" value="UniProtKB-SubCell"/>
</dbReference>
<evidence type="ECO:0000256" key="3">
    <source>
        <dbReference type="ARBA" id="ARBA00022448"/>
    </source>
</evidence>
<dbReference type="InterPro" id="IPR042045">
    <property type="entry name" value="EXOC6/Sec15_C_dom1"/>
</dbReference>
<feature type="domain" description="Exocyst complex subunit EXOC6/Sec15 C-terminal" evidence="7">
    <location>
        <begin position="419"/>
        <end position="764"/>
    </location>
</feature>
<dbReference type="InterPro" id="IPR042044">
    <property type="entry name" value="EXOC6PINT-1/Sec15/Tip20_C_dom2"/>
</dbReference>
<gene>
    <name evidence="9" type="ORF">G4B88_010729</name>
</gene>
<dbReference type="GO" id="GO:0000145">
    <property type="term" value="C:exocyst"/>
    <property type="evidence" value="ECO:0007669"/>
    <property type="project" value="UniProtKB-ARBA"/>
</dbReference>
<dbReference type="FunFam" id="1.10.357.30:FF:000002">
    <property type="entry name" value="Exocyst complex component"/>
    <property type="match status" value="1"/>
</dbReference>
<dbReference type="GO" id="GO:0016020">
    <property type="term" value="C:membrane"/>
    <property type="evidence" value="ECO:0007669"/>
    <property type="project" value="TreeGrafter"/>
</dbReference>
<dbReference type="InterPro" id="IPR007225">
    <property type="entry name" value="EXOC6/Sec15"/>
</dbReference>
<dbReference type="GO" id="GO:0009860">
    <property type="term" value="P:pollen tube growth"/>
    <property type="evidence" value="ECO:0007669"/>
    <property type="project" value="UniProtKB-ARBA"/>
</dbReference>
<dbReference type="InterPro" id="IPR036758">
    <property type="entry name" value="At5g01610-like"/>
</dbReference>
<dbReference type="GO" id="GO:0009846">
    <property type="term" value="P:pollen germination"/>
    <property type="evidence" value="ECO:0007669"/>
    <property type="project" value="UniProtKB-ARBA"/>
</dbReference>
<evidence type="ECO:0000259" key="7">
    <source>
        <dbReference type="Pfam" id="PF04091"/>
    </source>
</evidence>
<evidence type="ECO:0000256" key="1">
    <source>
        <dbReference type="ARBA" id="ARBA00004514"/>
    </source>
</evidence>
<evidence type="ECO:0000256" key="2">
    <source>
        <dbReference type="ARBA" id="ARBA00007944"/>
    </source>
</evidence>
<dbReference type="InterPro" id="IPR048359">
    <property type="entry name" value="EXOC6_Sec15_N"/>
</dbReference>
<dbReference type="FunFam" id="1.20.58.670:FF:000002">
    <property type="entry name" value="Exocyst complex component"/>
    <property type="match status" value="1"/>
</dbReference>
<keyword evidence="4" id="KW-0268">Exocytosis</keyword>
<dbReference type="SUPFAM" id="SSF141562">
    <property type="entry name" value="At5g01610-like"/>
    <property type="match status" value="1"/>
</dbReference>
<name>A0A7J6F7I4_CANSA</name>
<sequence>MNSSKTRRKIAPAAAENGDSADKLDQLLLSSAICNGEDLGPFIRKTFASGKPETLLHHLRHFARSKESEIEEVCKAHYQDFILAVDDLRSLLSDVDSLKSSLSDSNSKLQTVGVPLLSSLDAFVEARNISQNVNLALDSVGTCVRLMELCSRSNHHLSNNNFYMALKCVDSLEADFLKKTPSSTLKRMLEKKIPEIRSHIERKVSKDLGDWLVDIRGVSRNLGQLAIGQASSARQREEELRIKQRQAEEQSRLSLRDCVYALEEEDDDGLSGGGVGDDNNGGSGILGFDLTPLYRAYHIHQTLGLEDGFKQYYFENRKLQLTSDFQVSSMTPFLESHQTFFAQIAGFFIVEDRVLRTGGGLISKMEVENLWETAVSKMCSVLEDQFSRMQTANHLLLIKDYVSLLGVTLRRYGYPVDSLLDVLSKHRDKYHELLLSDCRKQIAEALAADKFEQMLMKKEYEYSMNVLSFQIQTSDITPAFPYVAPFSSTVPDCCRIVRSFIEDSVSFMSYGGQLDFYDVVKKYLDRLLGEVLDGALLKLISSSIHGVAQAMQVAANMAVMERACDFFFRHAAQLSGIPLRVAERKRQFPLGKARDAAEDMLSGMLKTKVDGFMTLIENVNWMADEPPQNGNEYVNEVIIYLETLVSTAQQILPVPVLKRVLQDVLTHISEKIIGALYGDLVKRFNLNAIIGLDVDVRMLESFADNQASLFSDEEASQLKSALCEARQLMNLLLSNHPENFLNPVIRERSYNALDYRKVLTISEKLKDQSDRLFGTFGSRGTRQNPKKKSLDALIKILKDMKPSTTNVNVDPLRPVDEKLLHSFRNWLVGTIGNKYPRDVFTGLCGVAWFSTLNTDNLWLSDDNPMSPIPFLSAILIFFTSATTSFASADDYNILSAYQVLQQYGFPQGLLPKGVTGYELNRDTGEFSAHWNGTCKFNLEGSYSLEYKSTISGIISKEKLKNLKGVSVKVLFFWLNIVEVVRDGDELQFSVGIASANFPIDNFEESPQCGCGLNCNSNSVEIVYVWRFLPYSDFPITEFPLY</sequence>
<dbReference type="PANTHER" id="PTHR12702">
    <property type="entry name" value="SEC15"/>
    <property type="match status" value="1"/>
</dbReference>
<dbReference type="GO" id="GO:0060321">
    <property type="term" value="P:acceptance of pollen"/>
    <property type="evidence" value="ECO:0007669"/>
    <property type="project" value="UniProtKB-ARBA"/>
</dbReference>
<evidence type="ECO:0000256" key="6">
    <source>
        <dbReference type="ARBA" id="ARBA00053307"/>
    </source>
</evidence>
<protein>
    <recommendedName>
        <fullName evidence="11">Exocyst complex component</fullName>
    </recommendedName>
</protein>
<evidence type="ECO:0000313" key="10">
    <source>
        <dbReference type="Proteomes" id="UP000583929"/>
    </source>
</evidence>
<dbReference type="GO" id="GO:0090522">
    <property type="term" value="P:vesicle tethering involved in exocytosis"/>
    <property type="evidence" value="ECO:0007669"/>
    <property type="project" value="InterPro"/>
</dbReference>
<evidence type="ECO:0000256" key="5">
    <source>
        <dbReference type="ARBA" id="ARBA00022490"/>
    </source>
</evidence>
<evidence type="ECO:0000259" key="8">
    <source>
        <dbReference type="Pfam" id="PF20651"/>
    </source>
</evidence>
<keyword evidence="3" id="KW-0813">Transport</keyword>
<dbReference type="Pfam" id="PF04091">
    <property type="entry name" value="Sec15_C"/>
    <property type="match status" value="1"/>
</dbReference>
<organism evidence="9 10">
    <name type="scientific">Cannabis sativa</name>
    <name type="common">Hemp</name>
    <name type="synonym">Marijuana</name>
    <dbReference type="NCBI Taxonomy" id="3483"/>
    <lineage>
        <taxon>Eukaryota</taxon>
        <taxon>Viridiplantae</taxon>
        <taxon>Streptophyta</taxon>
        <taxon>Embryophyta</taxon>
        <taxon>Tracheophyta</taxon>
        <taxon>Spermatophyta</taxon>
        <taxon>Magnoliopsida</taxon>
        <taxon>eudicotyledons</taxon>
        <taxon>Gunneridae</taxon>
        <taxon>Pentapetalae</taxon>
        <taxon>rosids</taxon>
        <taxon>fabids</taxon>
        <taxon>Rosales</taxon>
        <taxon>Cannabaceae</taxon>
        <taxon>Cannabis</taxon>
    </lineage>
</organism>
<dbReference type="InterPro" id="IPR046361">
    <property type="entry name" value="EXOC6/Sec15_C"/>
</dbReference>
<dbReference type="PANTHER" id="PTHR12702:SF1">
    <property type="entry name" value="EXOCYST COMPLEX COMPONENT SEC15B"/>
    <property type="match status" value="1"/>
</dbReference>
<evidence type="ECO:0008006" key="11">
    <source>
        <dbReference type="Google" id="ProtNLM"/>
    </source>
</evidence>
<dbReference type="GO" id="GO:0006886">
    <property type="term" value="P:intracellular protein transport"/>
    <property type="evidence" value="ECO:0007669"/>
    <property type="project" value="InterPro"/>
</dbReference>
<reference evidence="9 10" key="1">
    <citation type="journal article" date="2020" name="bioRxiv">
        <title>Sequence and annotation of 42 cannabis genomes reveals extensive copy number variation in cannabinoid synthesis and pathogen resistance genes.</title>
        <authorList>
            <person name="Mckernan K.J."/>
            <person name="Helbert Y."/>
            <person name="Kane L.T."/>
            <person name="Ebling H."/>
            <person name="Zhang L."/>
            <person name="Liu B."/>
            <person name="Eaton Z."/>
            <person name="Mclaughlin S."/>
            <person name="Kingan S."/>
            <person name="Baybayan P."/>
            <person name="Concepcion G."/>
            <person name="Jordan M."/>
            <person name="Riva A."/>
            <person name="Barbazuk W."/>
            <person name="Harkins T."/>
        </authorList>
    </citation>
    <scope>NUCLEOTIDE SEQUENCE [LARGE SCALE GENOMIC DNA]</scope>
    <source>
        <strain evidence="10">cv. Jamaican Lion 4</strain>
        <tissue evidence="9">Leaf</tissue>
    </source>
</reference>
<dbReference type="Pfam" id="PF04398">
    <property type="entry name" value="DUF538"/>
    <property type="match status" value="1"/>
</dbReference>
<comment type="subcellular location">
    <subcellularLocation>
        <location evidence="1">Cytoplasm</location>
        <location evidence="1">Cytosol</location>
    </subcellularLocation>
</comment>
<dbReference type="GO" id="GO:0006893">
    <property type="term" value="P:Golgi to plasma membrane transport"/>
    <property type="evidence" value="ECO:0007669"/>
    <property type="project" value="TreeGrafter"/>
</dbReference>
<keyword evidence="10" id="KW-1185">Reference proteome</keyword>
<evidence type="ECO:0000313" key="9">
    <source>
        <dbReference type="EMBL" id="KAF4366654.1"/>
    </source>
</evidence>
<dbReference type="AlphaFoldDB" id="A0A7J6F7I4"/>
<dbReference type="Gene3D" id="1.10.357.30">
    <property type="entry name" value="Exocyst complex subunit Sec15 C-terminal domain, N-terminal subdomain"/>
    <property type="match status" value="1"/>
</dbReference>
<feature type="domain" description="Exocyst complex component EXOC6/Sec15 N-terminal" evidence="8">
    <location>
        <begin position="58"/>
        <end position="227"/>
    </location>
</feature>
<proteinExistence type="inferred from homology"/>
<dbReference type="Gene3D" id="1.20.58.670">
    <property type="entry name" value="Dsl1p vesicle tethering complex, Tip20p subunit, domain D"/>
    <property type="match status" value="1"/>
</dbReference>
<comment type="similarity">
    <text evidence="2">Belongs to the SEC15 family.</text>
</comment>
<dbReference type="Pfam" id="PF20651">
    <property type="entry name" value="EXOC6_Sec15_N"/>
    <property type="match status" value="1"/>
</dbReference>
<evidence type="ECO:0000256" key="4">
    <source>
        <dbReference type="ARBA" id="ARBA00022483"/>
    </source>
</evidence>
<comment type="caution">
    <text evidence="9">The sequence shown here is derived from an EMBL/GenBank/DDBJ whole genome shotgun (WGS) entry which is preliminary data.</text>
</comment>
<dbReference type="Gene3D" id="2.30.240.10">
    <property type="entry name" value="At5g01610-like"/>
    <property type="match status" value="1"/>
</dbReference>
<keyword evidence="5" id="KW-0963">Cytoplasm</keyword>
<comment type="function">
    <text evidence="6">Component of the exocyst complex involved in the docking of exocytic vesicles with fusion sites on the plasma membrane during regulated or polarized secretion. Involved in polarized cell growth and organ morphogenesis. During cytokinesis, involved in cell plate initiation, cell plate maturation and formation of new primary cell wall.</text>
</comment>
<dbReference type="InterPro" id="IPR007493">
    <property type="entry name" value="DUF538"/>
</dbReference>
<dbReference type="EMBL" id="JAATIQ010000254">
    <property type="protein sequence ID" value="KAF4366654.1"/>
    <property type="molecule type" value="Genomic_DNA"/>
</dbReference>
<accession>A0A7J6F7I4</accession>
<dbReference type="Proteomes" id="UP000583929">
    <property type="component" value="Unassembled WGS sequence"/>
</dbReference>